<dbReference type="PROSITE" id="PS01081">
    <property type="entry name" value="HTH_TETR_1"/>
    <property type="match status" value="1"/>
</dbReference>
<evidence type="ECO:0000256" key="2">
    <source>
        <dbReference type="ARBA" id="ARBA00023015"/>
    </source>
</evidence>
<dbReference type="InterPro" id="IPR023772">
    <property type="entry name" value="DNA-bd_HTH_TetR-type_CS"/>
</dbReference>
<evidence type="ECO:0000313" key="7">
    <source>
        <dbReference type="EMBL" id="RGR74020.1"/>
    </source>
</evidence>
<dbReference type="Proteomes" id="UP000284178">
    <property type="component" value="Unassembled WGS sequence"/>
</dbReference>
<dbReference type="GO" id="GO:0003700">
    <property type="term" value="F:DNA-binding transcription factor activity"/>
    <property type="evidence" value="ECO:0007669"/>
    <property type="project" value="TreeGrafter"/>
</dbReference>
<gene>
    <name evidence="7" type="ORF">DWY25_09410</name>
</gene>
<evidence type="ECO:0000313" key="8">
    <source>
        <dbReference type="Proteomes" id="UP000284178"/>
    </source>
</evidence>
<keyword evidence="2" id="KW-0805">Transcription regulation</keyword>
<dbReference type="PANTHER" id="PTHR30055:SF175">
    <property type="entry name" value="HTH-TYPE TRANSCRIPTIONAL REPRESSOR KSTR2"/>
    <property type="match status" value="1"/>
</dbReference>
<organism evidence="7 8">
    <name type="scientific">Holdemania filiformis</name>
    <dbReference type="NCBI Taxonomy" id="61171"/>
    <lineage>
        <taxon>Bacteria</taxon>
        <taxon>Bacillati</taxon>
        <taxon>Bacillota</taxon>
        <taxon>Erysipelotrichia</taxon>
        <taxon>Erysipelotrichales</taxon>
        <taxon>Erysipelotrichaceae</taxon>
        <taxon>Holdemania</taxon>
    </lineage>
</organism>
<evidence type="ECO:0000256" key="5">
    <source>
        <dbReference type="PROSITE-ProRule" id="PRU00335"/>
    </source>
</evidence>
<dbReference type="SUPFAM" id="SSF46689">
    <property type="entry name" value="Homeodomain-like"/>
    <property type="match status" value="1"/>
</dbReference>
<dbReference type="AlphaFoldDB" id="A0A412G0R4"/>
<dbReference type="InterPro" id="IPR050109">
    <property type="entry name" value="HTH-type_TetR-like_transc_reg"/>
</dbReference>
<evidence type="ECO:0000256" key="3">
    <source>
        <dbReference type="ARBA" id="ARBA00023125"/>
    </source>
</evidence>
<dbReference type="PANTHER" id="PTHR30055">
    <property type="entry name" value="HTH-TYPE TRANSCRIPTIONAL REGULATOR RUTR"/>
    <property type="match status" value="1"/>
</dbReference>
<dbReference type="GeneID" id="83015618"/>
<dbReference type="EMBL" id="QRUP01000010">
    <property type="protein sequence ID" value="RGR74020.1"/>
    <property type="molecule type" value="Genomic_DNA"/>
</dbReference>
<feature type="DNA-binding region" description="H-T-H motif" evidence="5">
    <location>
        <begin position="26"/>
        <end position="45"/>
    </location>
</feature>
<sequence>MNKNLKHEILAAAQSFFNEKGYQETTMRDIASALGISLGNLTYHFHKKEDLMIALLKWPDFMNQLPASTFTEFFELIEAMIDSLIVNRFFYTVDELGRATPEFYRHNVDMVNQIENHLELSLQRLSDRELLVPWLSDDERHAFTRMIMNSHLIWIKNSFYREVQDQLSYADFLDIHWHLLESHVRKEKISEYQKCRSWLSFEQD</sequence>
<dbReference type="PRINTS" id="PR00455">
    <property type="entry name" value="HTHTETR"/>
</dbReference>
<keyword evidence="3 5" id="KW-0238">DNA-binding</keyword>
<reference evidence="7 8" key="1">
    <citation type="submission" date="2018-08" db="EMBL/GenBank/DDBJ databases">
        <title>A genome reference for cultivated species of the human gut microbiota.</title>
        <authorList>
            <person name="Zou Y."/>
            <person name="Xue W."/>
            <person name="Luo G."/>
        </authorList>
    </citation>
    <scope>NUCLEOTIDE SEQUENCE [LARGE SCALE GENOMIC DNA]</scope>
    <source>
        <strain evidence="7 8">AF24-29</strain>
    </source>
</reference>
<feature type="domain" description="HTH tetR-type" evidence="6">
    <location>
        <begin position="3"/>
        <end position="63"/>
    </location>
</feature>
<keyword evidence="1" id="KW-0678">Repressor</keyword>
<dbReference type="Pfam" id="PF00440">
    <property type="entry name" value="TetR_N"/>
    <property type="match status" value="1"/>
</dbReference>
<dbReference type="GO" id="GO:0000976">
    <property type="term" value="F:transcription cis-regulatory region binding"/>
    <property type="evidence" value="ECO:0007669"/>
    <property type="project" value="TreeGrafter"/>
</dbReference>
<name>A0A412G0R4_9FIRM</name>
<dbReference type="Gene3D" id="1.10.357.10">
    <property type="entry name" value="Tetracycline Repressor, domain 2"/>
    <property type="match status" value="1"/>
</dbReference>
<keyword evidence="8" id="KW-1185">Reference proteome</keyword>
<proteinExistence type="predicted"/>
<accession>A0A412G0R4</accession>
<dbReference type="InterPro" id="IPR009057">
    <property type="entry name" value="Homeodomain-like_sf"/>
</dbReference>
<dbReference type="PROSITE" id="PS50977">
    <property type="entry name" value="HTH_TETR_2"/>
    <property type="match status" value="1"/>
</dbReference>
<evidence type="ECO:0000259" key="6">
    <source>
        <dbReference type="PROSITE" id="PS50977"/>
    </source>
</evidence>
<comment type="caution">
    <text evidence="7">The sequence shown here is derived from an EMBL/GenBank/DDBJ whole genome shotgun (WGS) entry which is preliminary data.</text>
</comment>
<protein>
    <submittedName>
        <fullName evidence="7">TetR/AcrR family transcriptional regulator</fullName>
    </submittedName>
</protein>
<evidence type="ECO:0000256" key="4">
    <source>
        <dbReference type="ARBA" id="ARBA00023163"/>
    </source>
</evidence>
<dbReference type="RefSeq" id="WP_117895021.1">
    <property type="nucleotide sequence ID" value="NZ_CABJCV010000010.1"/>
</dbReference>
<dbReference type="InterPro" id="IPR001647">
    <property type="entry name" value="HTH_TetR"/>
</dbReference>
<keyword evidence="4" id="KW-0804">Transcription</keyword>
<evidence type="ECO:0000256" key="1">
    <source>
        <dbReference type="ARBA" id="ARBA00022491"/>
    </source>
</evidence>